<gene>
    <name evidence="2" type="ORF">AFUS01_LOCUS25443</name>
</gene>
<dbReference type="AlphaFoldDB" id="A0A8J2KKL1"/>
<organism evidence="2 3">
    <name type="scientific">Allacma fusca</name>
    <dbReference type="NCBI Taxonomy" id="39272"/>
    <lineage>
        <taxon>Eukaryota</taxon>
        <taxon>Metazoa</taxon>
        <taxon>Ecdysozoa</taxon>
        <taxon>Arthropoda</taxon>
        <taxon>Hexapoda</taxon>
        <taxon>Collembola</taxon>
        <taxon>Symphypleona</taxon>
        <taxon>Sminthuridae</taxon>
        <taxon>Allacma</taxon>
    </lineage>
</organism>
<name>A0A8J2KKL1_9HEXA</name>
<keyword evidence="3" id="KW-1185">Reference proteome</keyword>
<evidence type="ECO:0000256" key="1">
    <source>
        <dbReference type="SAM" id="SignalP"/>
    </source>
</evidence>
<keyword evidence="1" id="KW-0732">Signal</keyword>
<evidence type="ECO:0000313" key="3">
    <source>
        <dbReference type="Proteomes" id="UP000708208"/>
    </source>
</evidence>
<protein>
    <submittedName>
        <fullName evidence="2">Uncharacterized protein</fullName>
    </submittedName>
</protein>
<sequence>MCLSKIIYFCFFAYFMLMSTPDIVNGAEDPAVKVNGGESLTKIEAIQNLEKSLSNGPQQDCQSSLRDILLLLQSINSTLTEQNSAQESFVPIGNKMDISDVTGGNLTGNIFGSQSSVGTVTFEIKATQEAFAPVQDEFQNAEGKVLRRPHAVLYTGDNLTGNYEHYDFQTPTYKGGCFNLHKHEGKIKSVDTEGSCVRLFSGSGCRIWSQAIYPGVDVSVDPKLRGVMSIGPCVQNEFEHVIQEPWNSSHITIQKIPSKLRSYANIPDIIPDYFTYSGTTAVYFNSIPVYSYRLGDESRLEALAGSFHIRHMRNPEEAEANRITGLKQSFYEELALNPETDEPGYAFPLELGGPADKRYNVFPQNKLQAAKYRAEIVPEIKNFLDANPENYVRLTVNFFYENSTTTRPSGMWYLMFKDGLNEITYGYVPNSN</sequence>
<comment type="caution">
    <text evidence="2">The sequence shown here is derived from an EMBL/GenBank/DDBJ whole genome shotgun (WGS) entry which is preliminary data.</text>
</comment>
<reference evidence="2" key="1">
    <citation type="submission" date="2021-06" db="EMBL/GenBank/DDBJ databases">
        <authorList>
            <person name="Hodson N. C."/>
            <person name="Mongue J. A."/>
            <person name="Jaron S. K."/>
        </authorList>
    </citation>
    <scope>NUCLEOTIDE SEQUENCE</scope>
</reference>
<accession>A0A8J2KKL1</accession>
<feature type="signal peptide" evidence="1">
    <location>
        <begin position="1"/>
        <end position="26"/>
    </location>
</feature>
<proteinExistence type="predicted"/>
<dbReference type="EMBL" id="CAJVCH010328884">
    <property type="protein sequence ID" value="CAG7786894.1"/>
    <property type="molecule type" value="Genomic_DNA"/>
</dbReference>
<evidence type="ECO:0000313" key="2">
    <source>
        <dbReference type="EMBL" id="CAG7786894.1"/>
    </source>
</evidence>
<feature type="chain" id="PRO_5035257625" evidence="1">
    <location>
        <begin position="27"/>
        <end position="432"/>
    </location>
</feature>
<dbReference type="Proteomes" id="UP000708208">
    <property type="component" value="Unassembled WGS sequence"/>
</dbReference>